<sequence length="186" mass="20346">MNLPNILTLSRIVMIPVFVAIFYLPAQWSYVVSAAIFAIAGATDWLDGYLARKLDQSTPFGAFLDPVADKLMVAVALTVLIEEHASFILTVPAMVIIGREIVISALREWMAEIGSRASVAVSYIGKIKTTAQMVSIIMLLAVPPGGTIAWFGTALLYLAAVLTLWSMVLYLQAAWPDLFPETEQRQ</sequence>
<dbReference type="GO" id="GO:0046474">
    <property type="term" value="P:glycerophospholipid biosynthetic process"/>
    <property type="evidence" value="ECO:0007669"/>
    <property type="project" value="TreeGrafter"/>
</dbReference>
<comment type="subcellular location">
    <subcellularLocation>
        <location evidence="2">Membrane</location>
        <topology evidence="2">Multi-pass membrane protein</topology>
    </subcellularLocation>
</comment>
<dbReference type="PANTHER" id="PTHR14269:SF62">
    <property type="entry name" value="CDP-DIACYLGLYCEROL--GLYCEROL-3-PHOSPHATE 3-PHOSPHATIDYLTRANSFERASE 1, CHLOROPLASTIC"/>
    <property type="match status" value="1"/>
</dbReference>
<comment type="cofactor">
    <cofactor evidence="1">
        <name>Mn(2+)</name>
        <dbReference type="ChEBI" id="CHEBI:29035"/>
    </cofactor>
</comment>
<evidence type="ECO:0000256" key="12">
    <source>
        <dbReference type="ARBA" id="ARBA00023136"/>
    </source>
</evidence>
<reference evidence="20" key="1">
    <citation type="submission" date="2016-10" db="EMBL/GenBank/DDBJ databases">
        <authorList>
            <person name="Varghese N."/>
            <person name="Submissions S."/>
        </authorList>
    </citation>
    <scope>NUCLEOTIDE SEQUENCE [LARGE SCALE GENOMIC DNA]</scope>
    <source>
        <strain evidence="20">CGMCC 1.6489</strain>
    </source>
</reference>
<dbReference type="AlphaFoldDB" id="A0A1H9Y8R2"/>
<dbReference type="InterPro" id="IPR004570">
    <property type="entry name" value="Phosphatidylglycerol_P_synth"/>
</dbReference>
<keyword evidence="20" id="KW-1185">Reference proteome</keyword>
<keyword evidence="9 18" id="KW-0812">Transmembrane</keyword>
<keyword evidence="10 18" id="KW-1133">Transmembrane helix</keyword>
<evidence type="ECO:0000256" key="7">
    <source>
        <dbReference type="ARBA" id="ARBA00022516"/>
    </source>
</evidence>
<dbReference type="PROSITE" id="PS00379">
    <property type="entry name" value="CDP_ALCOHOL_P_TRANSF"/>
    <property type="match status" value="1"/>
</dbReference>
<dbReference type="RefSeq" id="WP_091848210.1">
    <property type="nucleotide sequence ID" value="NZ_FOHZ01000001.1"/>
</dbReference>
<dbReference type="GO" id="GO:0036094">
    <property type="term" value="F:small molecule binding"/>
    <property type="evidence" value="ECO:0007669"/>
    <property type="project" value="UniProtKB-ARBA"/>
</dbReference>
<organism evidence="19 20">
    <name type="scientific">Marinobacter segnicrescens</name>
    <dbReference type="NCBI Taxonomy" id="430453"/>
    <lineage>
        <taxon>Bacteria</taxon>
        <taxon>Pseudomonadati</taxon>
        <taxon>Pseudomonadota</taxon>
        <taxon>Gammaproteobacteria</taxon>
        <taxon>Pseudomonadales</taxon>
        <taxon>Marinobacteraceae</taxon>
        <taxon>Marinobacter</taxon>
    </lineage>
</organism>
<evidence type="ECO:0000256" key="3">
    <source>
        <dbReference type="ARBA" id="ARBA00005042"/>
    </source>
</evidence>
<evidence type="ECO:0000256" key="10">
    <source>
        <dbReference type="ARBA" id="ARBA00022989"/>
    </source>
</evidence>
<evidence type="ECO:0000256" key="16">
    <source>
        <dbReference type="NCBIfam" id="TIGR00560"/>
    </source>
</evidence>
<evidence type="ECO:0000256" key="17">
    <source>
        <dbReference type="RuleBase" id="RU003750"/>
    </source>
</evidence>
<dbReference type="Gene3D" id="1.20.120.1760">
    <property type="match status" value="1"/>
</dbReference>
<dbReference type="GO" id="GO:0050793">
    <property type="term" value="P:regulation of developmental process"/>
    <property type="evidence" value="ECO:0007669"/>
    <property type="project" value="UniProtKB-ARBA"/>
</dbReference>
<dbReference type="FunFam" id="1.20.120.1760:FF:000008">
    <property type="entry name" value="CDP-diacylglycerol--glycerol-3-phosphate 3-phosphatidyltransferase 2"/>
    <property type="match status" value="1"/>
</dbReference>
<dbReference type="InterPro" id="IPR048254">
    <property type="entry name" value="CDP_ALCOHOL_P_TRANSF_CS"/>
</dbReference>
<evidence type="ECO:0000256" key="13">
    <source>
        <dbReference type="ARBA" id="ARBA00023209"/>
    </source>
</evidence>
<name>A0A1H9Y8R2_9GAMM</name>
<keyword evidence="7" id="KW-0444">Lipid biosynthesis</keyword>
<evidence type="ECO:0000256" key="9">
    <source>
        <dbReference type="ARBA" id="ARBA00022692"/>
    </source>
</evidence>
<dbReference type="InterPro" id="IPR043130">
    <property type="entry name" value="CDP-OH_PTrfase_TM_dom"/>
</dbReference>
<keyword evidence="14" id="KW-1208">Phospholipid metabolism</keyword>
<evidence type="ECO:0000256" key="18">
    <source>
        <dbReference type="SAM" id="Phobius"/>
    </source>
</evidence>
<feature type="transmembrane region" description="Helical" evidence="18">
    <location>
        <begin position="31"/>
        <end position="51"/>
    </location>
</feature>
<dbReference type="STRING" id="430453.SAMN04487962_10126"/>
<comment type="pathway">
    <text evidence="3">Phospholipid metabolism; phosphatidylglycerol biosynthesis; phosphatidylglycerol from CDP-diacylglycerol: step 1/2.</text>
</comment>
<accession>A0A1H9Y8R2</accession>
<dbReference type="GO" id="GO:0008444">
    <property type="term" value="F:CDP-diacylglycerol-glycerol-3-phosphate 3-phosphatidyltransferase activity"/>
    <property type="evidence" value="ECO:0007669"/>
    <property type="project" value="UniProtKB-UniRule"/>
</dbReference>
<keyword evidence="8 17" id="KW-0808">Transferase</keyword>
<evidence type="ECO:0000256" key="1">
    <source>
        <dbReference type="ARBA" id="ARBA00001936"/>
    </source>
</evidence>
<evidence type="ECO:0000256" key="14">
    <source>
        <dbReference type="ARBA" id="ARBA00023264"/>
    </source>
</evidence>
<evidence type="ECO:0000313" key="20">
    <source>
        <dbReference type="Proteomes" id="UP000198762"/>
    </source>
</evidence>
<dbReference type="OrthoDB" id="9796672at2"/>
<evidence type="ECO:0000256" key="2">
    <source>
        <dbReference type="ARBA" id="ARBA00004141"/>
    </source>
</evidence>
<keyword evidence="13" id="KW-0594">Phospholipid biosynthesis</keyword>
<dbReference type="Pfam" id="PF01066">
    <property type="entry name" value="CDP-OH_P_transf"/>
    <property type="match status" value="1"/>
</dbReference>
<dbReference type="PANTHER" id="PTHR14269">
    <property type="entry name" value="CDP-DIACYLGLYCEROL--GLYCEROL-3-PHOSPHATE 3-PHOSPHATIDYLTRANSFERASE-RELATED"/>
    <property type="match status" value="1"/>
</dbReference>
<keyword evidence="12 18" id="KW-0472">Membrane</keyword>
<dbReference type="EMBL" id="FOHZ01000001">
    <property type="protein sequence ID" value="SES65208.1"/>
    <property type="molecule type" value="Genomic_DNA"/>
</dbReference>
<evidence type="ECO:0000256" key="8">
    <source>
        <dbReference type="ARBA" id="ARBA00022679"/>
    </source>
</evidence>
<comment type="similarity">
    <text evidence="4 17">Belongs to the CDP-alcohol phosphatidyltransferase class-I family.</text>
</comment>
<evidence type="ECO:0000256" key="6">
    <source>
        <dbReference type="ARBA" id="ARBA00014944"/>
    </source>
</evidence>
<dbReference type="InterPro" id="IPR000462">
    <property type="entry name" value="CDP-OH_P_trans"/>
</dbReference>
<evidence type="ECO:0000256" key="5">
    <source>
        <dbReference type="ARBA" id="ARBA00013170"/>
    </source>
</evidence>
<dbReference type="InterPro" id="IPR050324">
    <property type="entry name" value="CDP-alcohol_PTase-I"/>
</dbReference>
<dbReference type="NCBIfam" id="TIGR00560">
    <property type="entry name" value="pgsA"/>
    <property type="match status" value="1"/>
</dbReference>
<dbReference type="PIRSF" id="PIRSF000847">
    <property type="entry name" value="Phos_ph_gly_syn"/>
    <property type="match status" value="1"/>
</dbReference>
<dbReference type="EC" id="2.7.8.5" evidence="5 16"/>
<dbReference type="GO" id="GO:0005886">
    <property type="term" value="C:plasma membrane"/>
    <property type="evidence" value="ECO:0007669"/>
    <property type="project" value="TreeGrafter"/>
</dbReference>
<evidence type="ECO:0000256" key="15">
    <source>
        <dbReference type="ARBA" id="ARBA00048586"/>
    </source>
</evidence>
<keyword evidence="11" id="KW-0443">Lipid metabolism</keyword>
<evidence type="ECO:0000313" key="19">
    <source>
        <dbReference type="EMBL" id="SES65208.1"/>
    </source>
</evidence>
<protein>
    <recommendedName>
        <fullName evidence="6 16">CDP-diacylglycerol--glycerol-3-phosphate 3-phosphatidyltransferase</fullName>
        <ecNumber evidence="5 16">2.7.8.5</ecNumber>
    </recommendedName>
</protein>
<gene>
    <name evidence="19" type="ORF">SAMN04487962_10126</name>
</gene>
<dbReference type="Proteomes" id="UP000198762">
    <property type="component" value="Unassembled WGS sequence"/>
</dbReference>
<evidence type="ECO:0000256" key="11">
    <source>
        <dbReference type="ARBA" id="ARBA00023098"/>
    </source>
</evidence>
<dbReference type="GO" id="GO:0005737">
    <property type="term" value="C:cytoplasm"/>
    <property type="evidence" value="ECO:0007669"/>
    <property type="project" value="UniProtKB-ARBA"/>
</dbReference>
<evidence type="ECO:0000256" key="4">
    <source>
        <dbReference type="ARBA" id="ARBA00010441"/>
    </source>
</evidence>
<proteinExistence type="inferred from homology"/>
<feature type="transmembrane region" description="Helical" evidence="18">
    <location>
        <begin position="148"/>
        <end position="171"/>
    </location>
</feature>
<comment type="catalytic activity">
    <reaction evidence="15">
        <text>a CDP-1,2-diacyl-sn-glycerol + sn-glycerol 3-phosphate = a 1,2-diacyl-sn-glycero-3-phospho-(1'-sn-glycero-3'-phosphate) + CMP + H(+)</text>
        <dbReference type="Rhea" id="RHEA:12593"/>
        <dbReference type="ChEBI" id="CHEBI:15378"/>
        <dbReference type="ChEBI" id="CHEBI:57597"/>
        <dbReference type="ChEBI" id="CHEBI:58332"/>
        <dbReference type="ChEBI" id="CHEBI:60110"/>
        <dbReference type="ChEBI" id="CHEBI:60377"/>
        <dbReference type="EC" id="2.7.8.5"/>
    </reaction>
</comment>